<dbReference type="HOGENOM" id="CLU_2803606_0_0_10"/>
<gene>
    <name evidence="2" type="ORF">HMPREF1071_01436</name>
</gene>
<feature type="transmembrane region" description="Helical" evidence="1">
    <location>
        <begin position="32"/>
        <end position="50"/>
    </location>
</feature>
<keyword evidence="3" id="KW-1185">Reference proteome</keyword>
<keyword evidence="1" id="KW-1133">Transmembrane helix</keyword>
<evidence type="ECO:0000313" key="3">
    <source>
        <dbReference type="Proteomes" id="UP000005150"/>
    </source>
</evidence>
<name>I8YU96_9BACE</name>
<comment type="caution">
    <text evidence="2">The sequence shown here is derived from an EMBL/GenBank/DDBJ whole genome shotgun (WGS) entry which is preliminary data.</text>
</comment>
<dbReference type="AlphaFoldDB" id="I8YU96"/>
<feature type="transmembrane region" description="Helical" evidence="1">
    <location>
        <begin position="7"/>
        <end position="26"/>
    </location>
</feature>
<sequence>MIFAFRSILQILLFHLLNVFIVFVFANRDRPIHIKMECLNIIFLLSFFIAKTRNNIAFSLLVKLIYK</sequence>
<proteinExistence type="predicted"/>
<dbReference type="Proteomes" id="UP000005150">
    <property type="component" value="Unassembled WGS sequence"/>
</dbReference>
<reference evidence="2 3" key="1">
    <citation type="submission" date="2012-02" db="EMBL/GenBank/DDBJ databases">
        <title>The Genome Sequence of Bacteroides salyersiae CL02T12C01.</title>
        <authorList>
            <consortium name="The Broad Institute Genome Sequencing Platform"/>
            <person name="Earl A."/>
            <person name="Ward D."/>
            <person name="Feldgarden M."/>
            <person name="Gevers D."/>
            <person name="Zitomersky N.L."/>
            <person name="Coyne M.J."/>
            <person name="Comstock L.E."/>
            <person name="Young S.K."/>
            <person name="Zeng Q."/>
            <person name="Gargeya S."/>
            <person name="Fitzgerald M."/>
            <person name="Haas B."/>
            <person name="Abouelleil A."/>
            <person name="Alvarado L."/>
            <person name="Arachchi H.M."/>
            <person name="Berlin A."/>
            <person name="Chapman S.B."/>
            <person name="Gearin G."/>
            <person name="Goldberg J."/>
            <person name="Griggs A."/>
            <person name="Gujja S."/>
            <person name="Hansen M."/>
            <person name="Heiman D."/>
            <person name="Howarth C."/>
            <person name="Larimer J."/>
            <person name="Lui A."/>
            <person name="MacDonald P.J.P."/>
            <person name="McCowen C."/>
            <person name="Montmayeur A."/>
            <person name="Murphy C."/>
            <person name="Neiman D."/>
            <person name="Pearson M."/>
            <person name="Priest M."/>
            <person name="Roberts A."/>
            <person name="Saif S."/>
            <person name="Shea T."/>
            <person name="Sisk P."/>
            <person name="Stolte C."/>
            <person name="Sykes S."/>
            <person name="Wortman J."/>
            <person name="Nusbaum C."/>
            <person name="Birren B."/>
        </authorList>
    </citation>
    <scope>NUCLEOTIDE SEQUENCE [LARGE SCALE GENOMIC DNA]</scope>
    <source>
        <strain evidence="2 3">CL02T12C01</strain>
    </source>
</reference>
<protein>
    <submittedName>
        <fullName evidence="2">Uncharacterized protein</fullName>
    </submittedName>
</protein>
<keyword evidence="1" id="KW-0472">Membrane</keyword>
<organism evidence="2 3">
    <name type="scientific">Bacteroides salyersiae CL02T12C01</name>
    <dbReference type="NCBI Taxonomy" id="997887"/>
    <lineage>
        <taxon>Bacteria</taxon>
        <taxon>Pseudomonadati</taxon>
        <taxon>Bacteroidota</taxon>
        <taxon>Bacteroidia</taxon>
        <taxon>Bacteroidales</taxon>
        <taxon>Bacteroidaceae</taxon>
        <taxon>Bacteroides</taxon>
    </lineage>
</organism>
<evidence type="ECO:0000256" key="1">
    <source>
        <dbReference type="SAM" id="Phobius"/>
    </source>
</evidence>
<dbReference type="EMBL" id="AGXV01000020">
    <property type="protein sequence ID" value="EIY66675.1"/>
    <property type="molecule type" value="Genomic_DNA"/>
</dbReference>
<evidence type="ECO:0000313" key="2">
    <source>
        <dbReference type="EMBL" id="EIY66675.1"/>
    </source>
</evidence>
<keyword evidence="1" id="KW-0812">Transmembrane</keyword>
<accession>I8YU96</accession>